<dbReference type="SMART" id="SM00320">
    <property type="entry name" value="WD40"/>
    <property type="match status" value="4"/>
</dbReference>
<evidence type="ECO:0000313" key="6">
    <source>
        <dbReference type="Proteomes" id="UP000054097"/>
    </source>
</evidence>
<accession>A0A0C2X4I4</accession>
<feature type="repeat" description="WD" evidence="3">
    <location>
        <begin position="758"/>
        <end position="778"/>
    </location>
</feature>
<dbReference type="PROSITE" id="PS50294">
    <property type="entry name" value="WD_REPEATS_REGION"/>
    <property type="match status" value="4"/>
</dbReference>
<dbReference type="SUPFAM" id="SSF50978">
    <property type="entry name" value="WD40 repeat-like"/>
    <property type="match status" value="1"/>
</dbReference>
<feature type="repeat" description="WD" evidence="3">
    <location>
        <begin position="584"/>
        <end position="627"/>
    </location>
</feature>
<dbReference type="AlphaFoldDB" id="A0A0C2X4I4"/>
<dbReference type="PROSITE" id="PS00678">
    <property type="entry name" value="WD_REPEATS_1"/>
    <property type="match status" value="3"/>
</dbReference>
<dbReference type="Pfam" id="PF24883">
    <property type="entry name" value="NPHP3_N"/>
    <property type="match status" value="1"/>
</dbReference>
<name>A0A0C2X4I4_SERVB</name>
<dbReference type="InterPro" id="IPR056884">
    <property type="entry name" value="NPHP3-like_N"/>
</dbReference>
<reference evidence="6" key="2">
    <citation type="submission" date="2015-01" db="EMBL/GenBank/DDBJ databases">
        <title>Evolutionary Origins and Diversification of the Mycorrhizal Mutualists.</title>
        <authorList>
            <consortium name="DOE Joint Genome Institute"/>
            <consortium name="Mycorrhizal Genomics Consortium"/>
            <person name="Kohler A."/>
            <person name="Kuo A."/>
            <person name="Nagy L.G."/>
            <person name="Floudas D."/>
            <person name="Copeland A."/>
            <person name="Barry K.W."/>
            <person name="Cichocki N."/>
            <person name="Veneault-Fourrey C."/>
            <person name="LaButti K."/>
            <person name="Lindquist E.A."/>
            <person name="Lipzen A."/>
            <person name="Lundell T."/>
            <person name="Morin E."/>
            <person name="Murat C."/>
            <person name="Riley R."/>
            <person name="Ohm R."/>
            <person name="Sun H."/>
            <person name="Tunlid A."/>
            <person name="Henrissat B."/>
            <person name="Grigoriev I.V."/>
            <person name="Hibbett D.S."/>
            <person name="Martin F."/>
        </authorList>
    </citation>
    <scope>NUCLEOTIDE SEQUENCE [LARGE SCALE GENOMIC DNA]</scope>
    <source>
        <strain evidence="6">MAFF 305830</strain>
    </source>
</reference>
<keyword evidence="2" id="KW-0677">Repeat</keyword>
<dbReference type="HOGENOM" id="CLU_000288_6_0_1"/>
<evidence type="ECO:0000313" key="5">
    <source>
        <dbReference type="EMBL" id="KIM24267.1"/>
    </source>
</evidence>
<feature type="repeat" description="WD" evidence="3">
    <location>
        <begin position="672"/>
        <end position="713"/>
    </location>
</feature>
<dbReference type="InterPro" id="IPR036322">
    <property type="entry name" value="WD40_repeat_dom_sf"/>
</dbReference>
<dbReference type="STRING" id="933852.A0A0C2X4I4"/>
<dbReference type="Proteomes" id="UP000054097">
    <property type="component" value="Unassembled WGS sequence"/>
</dbReference>
<dbReference type="EMBL" id="KN824326">
    <property type="protein sequence ID" value="KIM24267.1"/>
    <property type="molecule type" value="Genomic_DNA"/>
</dbReference>
<feature type="non-terminal residue" evidence="5">
    <location>
        <position position="778"/>
    </location>
</feature>
<dbReference type="PRINTS" id="PR00320">
    <property type="entry name" value="GPROTEINBRPT"/>
</dbReference>
<protein>
    <recommendedName>
        <fullName evidence="4">Nephrocystin 3-like N-terminal domain-containing protein</fullName>
    </recommendedName>
</protein>
<reference evidence="5 6" key="1">
    <citation type="submission" date="2014-04" db="EMBL/GenBank/DDBJ databases">
        <authorList>
            <consortium name="DOE Joint Genome Institute"/>
            <person name="Kuo A."/>
            <person name="Zuccaro A."/>
            <person name="Kohler A."/>
            <person name="Nagy L.G."/>
            <person name="Floudas D."/>
            <person name="Copeland A."/>
            <person name="Barry K.W."/>
            <person name="Cichocki N."/>
            <person name="Veneault-Fourrey C."/>
            <person name="LaButti K."/>
            <person name="Lindquist E.A."/>
            <person name="Lipzen A."/>
            <person name="Lundell T."/>
            <person name="Morin E."/>
            <person name="Murat C."/>
            <person name="Sun H."/>
            <person name="Tunlid A."/>
            <person name="Henrissat B."/>
            <person name="Grigoriev I.V."/>
            <person name="Hibbett D.S."/>
            <person name="Martin F."/>
            <person name="Nordberg H.P."/>
            <person name="Cantor M.N."/>
            <person name="Hua S.X."/>
        </authorList>
    </citation>
    <scope>NUCLEOTIDE SEQUENCE [LARGE SCALE GENOMIC DNA]</scope>
    <source>
        <strain evidence="5 6">MAFF 305830</strain>
    </source>
</reference>
<feature type="domain" description="Nephrocystin 3-like N-terminal" evidence="4">
    <location>
        <begin position="31"/>
        <end position="203"/>
    </location>
</feature>
<organism evidence="5 6">
    <name type="scientific">Serendipita vermifera MAFF 305830</name>
    <dbReference type="NCBI Taxonomy" id="933852"/>
    <lineage>
        <taxon>Eukaryota</taxon>
        <taxon>Fungi</taxon>
        <taxon>Dikarya</taxon>
        <taxon>Basidiomycota</taxon>
        <taxon>Agaricomycotina</taxon>
        <taxon>Agaricomycetes</taxon>
        <taxon>Sebacinales</taxon>
        <taxon>Serendipitaceae</taxon>
        <taxon>Serendipita</taxon>
    </lineage>
</organism>
<dbReference type="Gene3D" id="3.40.50.300">
    <property type="entry name" value="P-loop containing nucleotide triphosphate hydrolases"/>
    <property type="match status" value="1"/>
</dbReference>
<proteinExistence type="predicted"/>
<dbReference type="SUPFAM" id="SSF52540">
    <property type="entry name" value="P-loop containing nucleoside triphosphate hydrolases"/>
    <property type="match status" value="1"/>
</dbReference>
<dbReference type="PANTHER" id="PTHR19848">
    <property type="entry name" value="WD40 REPEAT PROTEIN"/>
    <property type="match status" value="1"/>
</dbReference>
<dbReference type="Pfam" id="PF00400">
    <property type="entry name" value="WD40"/>
    <property type="match status" value="5"/>
</dbReference>
<dbReference type="InterPro" id="IPR001680">
    <property type="entry name" value="WD40_rpt"/>
</dbReference>
<dbReference type="InterPro" id="IPR027417">
    <property type="entry name" value="P-loop_NTPase"/>
</dbReference>
<keyword evidence="6" id="KW-1185">Reference proteome</keyword>
<evidence type="ECO:0000256" key="2">
    <source>
        <dbReference type="ARBA" id="ARBA00022737"/>
    </source>
</evidence>
<keyword evidence="1 3" id="KW-0853">WD repeat</keyword>
<dbReference type="InterPro" id="IPR019775">
    <property type="entry name" value="WD40_repeat_CS"/>
</dbReference>
<evidence type="ECO:0000256" key="3">
    <source>
        <dbReference type="PROSITE-ProRule" id="PRU00221"/>
    </source>
</evidence>
<dbReference type="Gene3D" id="2.130.10.10">
    <property type="entry name" value="YVTN repeat-like/Quinoprotein amine dehydrogenase"/>
    <property type="match status" value="2"/>
</dbReference>
<dbReference type="OrthoDB" id="674604at2759"/>
<evidence type="ECO:0000256" key="1">
    <source>
        <dbReference type="ARBA" id="ARBA00022574"/>
    </source>
</evidence>
<dbReference type="PROSITE" id="PS50082">
    <property type="entry name" value="WD_REPEATS_2"/>
    <property type="match status" value="5"/>
</dbReference>
<evidence type="ECO:0000259" key="4">
    <source>
        <dbReference type="Pfam" id="PF24883"/>
    </source>
</evidence>
<feature type="repeat" description="WD" evidence="3">
    <location>
        <begin position="629"/>
        <end position="670"/>
    </location>
</feature>
<feature type="repeat" description="WD" evidence="3">
    <location>
        <begin position="715"/>
        <end position="756"/>
    </location>
</feature>
<feature type="non-terminal residue" evidence="5">
    <location>
        <position position="1"/>
    </location>
</feature>
<dbReference type="CDD" id="cd00200">
    <property type="entry name" value="WD40"/>
    <property type="match status" value="1"/>
</dbReference>
<dbReference type="InterPro" id="IPR015943">
    <property type="entry name" value="WD40/YVTN_repeat-like_dom_sf"/>
</dbReference>
<dbReference type="PANTHER" id="PTHR19848:SF8">
    <property type="entry name" value="F-BOX AND WD REPEAT DOMAIN CONTAINING 7"/>
    <property type="match status" value="1"/>
</dbReference>
<gene>
    <name evidence="5" type="ORF">M408DRAFT_39882</name>
</gene>
<dbReference type="InterPro" id="IPR020472">
    <property type="entry name" value="WD40_PAC1"/>
</dbReference>
<sequence length="778" mass="86636">LSVSNQDDAIIAKLKPKDLECESKVEMCLEGTRQDILQNIRSWVTDLEAPNILWINGYPGVGKSAIASTIVEELHSSNRFGSSFFFQREGASAMTPNALWCKVAYDLARRYGGIRKHTVLTLNANESLPTTLNIDALFKELISEPLMKSDNIPIDRLPVIVLDALDECGGIDGWRSIHRKKLMRTLKTWSNLPGRFKLVVTSRWEEDIERLFSTTRHHLIEVNSGVKVDSVSSADIRAFLLHELRQLVGRYPSLPSDWPGEEAIIHLIDSAKGVFIWIKTVVKLLESGEPRRTLEQVLSNGAGSMANLYAWILHASFPIPIGDNNKDFQTVLGTIIFSKEPLDVASLATFLSIDGSTMEYICNGLRSVLDCGGIVRIRHQSFVDFLLNPIDCPLSFLVDKERECRNLALCCLATMKRHLRFNICDLKSSYARNQDVPNLAQQVGKCIPLCLSYSSRYWASHLAEASSDNEVYGSIKYFMDHQFLSWLEVISLIKQMNIGSSMLHSLMNWLRKSNHDDSLAADMQKFVIAFAGVISQSTPHIYITALPFAPRCLGVSKQYLGHYPQTFVVRSGGYNSWPSIQNICTGHKGSVLLVAISPDGRRIVSGAEDLHRTVRVWDMDTGETVLGPLHGHSHSVSSVLFSPDGSRIVSGSHDRKIRVWDAETGEMVLGPLQGHIHWVRSISFSLDGKRLVSGSRDYTIRVWDTETGQTVLGPLQGHSGSIWSVSFSPNRQRIVSGSEDRTIRVWDAETGQTVLGPLQGHTGSVKSVSFSPDGKRIV</sequence>